<dbReference type="EMBL" id="CP109495">
    <property type="protein sequence ID" value="WUX54710.1"/>
    <property type="molecule type" value="Genomic_DNA"/>
</dbReference>
<keyword evidence="1" id="KW-1133">Transmembrane helix</keyword>
<feature type="transmembrane region" description="Helical" evidence="1">
    <location>
        <begin position="262"/>
        <end position="284"/>
    </location>
</feature>
<evidence type="ECO:0000313" key="2">
    <source>
        <dbReference type="EMBL" id="WUX54710.1"/>
    </source>
</evidence>
<keyword evidence="1" id="KW-0472">Membrane</keyword>
<feature type="transmembrane region" description="Helical" evidence="1">
    <location>
        <begin position="238"/>
        <end position="256"/>
    </location>
</feature>
<feature type="transmembrane region" description="Helical" evidence="1">
    <location>
        <begin position="159"/>
        <end position="175"/>
    </location>
</feature>
<reference evidence="2" key="1">
    <citation type="submission" date="2022-10" db="EMBL/GenBank/DDBJ databases">
        <title>The complete genomes of actinobacterial strains from the NBC collection.</title>
        <authorList>
            <person name="Joergensen T.S."/>
            <person name="Alvarez Arevalo M."/>
            <person name="Sterndorff E.B."/>
            <person name="Faurdal D."/>
            <person name="Vuksanovic O."/>
            <person name="Mourched A.-S."/>
            <person name="Charusanti P."/>
            <person name="Shaw S."/>
            <person name="Blin K."/>
            <person name="Weber T."/>
        </authorList>
    </citation>
    <scope>NUCLEOTIDE SEQUENCE</scope>
    <source>
        <strain evidence="2">NBC_01432</strain>
    </source>
</reference>
<sequence length="300" mass="30573">MIGLILRLYPPRYRQDLGEEILAVYRLTAADASRTGRFREAADIAAHAVRMRLGLSSATAAGRLLASAAPYAVGAAAAGCGVHVTRWYAGVVASPSPAHLSLLSADTWTALLLASALVVVGAITALTGRWHGGVIAVVAGLSGLAAATVVSGAAFGDPVVTPAMALLTALIVLACPPDLRPGPRACAAAGATAAIAWLPLVAVQAHVLPFSTDYGLWPLLVLAATGLVLALRSKSPGLKEAAAMTVACPPFLAYAYTGGWDMSLPVLAIGAAVPLTGAMAAYAYHLVQRGRGRAERADLR</sequence>
<organism evidence="2 3">
    <name type="scientific">Streptomyces niveus</name>
    <name type="common">Streptomyces spheroides</name>
    <dbReference type="NCBI Taxonomy" id="193462"/>
    <lineage>
        <taxon>Bacteria</taxon>
        <taxon>Bacillati</taxon>
        <taxon>Actinomycetota</taxon>
        <taxon>Actinomycetes</taxon>
        <taxon>Kitasatosporales</taxon>
        <taxon>Streptomycetaceae</taxon>
        <taxon>Streptomyces</taxon>
    </lineage>
</organism>
<feature type="transmembrane region" description="Helical" evidence="1">
    <location>
        <begin position="187"/>
        <end position="208"/>
    </location>
</feature>
<feature type="transmembrane region" description="Helical" evidence="1">
    <location>
        <begin position="108"/>
        <end position="126"/>
    </location>
</feature>
<feature type="transmembrane region" description="Helical" evidence="1">
    <location>
        <begin position="133"/>
        <end position="153"/>
    </location>
</feature>
<feature type="transmembrane region" description="Helical" evidence="1">
    <location>
        <begin position="214"/>
        <end position="231"/>
    </location>
</feature>
<evidence type="ECO:0008006" key="4">
    <source>
        <dbReference type="Google" id="ProtNLM"/>
    </source>
</evidence>
<keyword evidence="3" id="KW-1185">Reference proteome</keyword>
<evidence type="ECO:0000313" key="3">
    <source>
        <dbReference type="Proteomes" id="UP001432209"/>
    </source>
</evidence>
<dbReference type="Proteomes" id="UP001432209">
    <property type="component" value="Chromosome"/>
</dbReference>
<proteinExistence type="predicted"/>
<gene>
    <name evidence="2" type="ORF">OG442_25885</name>
</gene>
<feature type="transmembrane region" description="Helical" evidence="1">
    <location>
        <begin position="60"/>
        <end position="88"/>
    </location>
</feature>
<protein>
    <recommendedName>
        <fullName evidence="4">Integral membrane protein</fullName>
    </recommendedName>
</protein>
<dbReference type="RefSeq" id="WP_329078372.1">
    <property type="nucleotide sequence ID" value="NZ_CP109495.1"/>
</dbReference>
<evidence type="ECO:0000256" key="1">
    <source>
        <dbReference type="SAM" id="Phobius"/>
    </source>
</evidence>
<keyword evidence="1" id="KW-0812">Transmembrane</keyword>
<accession>A0ABZ2ABL2</accession>
<name>A0ABZ2ABL2_STRNV</name>